<evidence type="ECO:0000313" key="1">
    <source>
        <dbReference type="EMBL" id="EFA79602.1"/>
    </source>
</evidence>
<organism evidence="1 2">
    <name type="scientific">Heterostelium pallidum (strain ATCC 26659 / Pp 5 / PN500)</name>
    <name type="common">Cellular slime mold</name>
    <name type="synonym">Polysphondylium pallidum</name>
    <dbReference type="NCBI Taxonomy" id="670386"/>
    <lineage>
        <taxon>Eukaryota</taxon>
        <taxon>Amoebozoa</taxon>
        <taxon>Evosea</taxon>
        <taxon>Eumycetozoa</taxon>
        <taxon>Dictyostelia</taxon>
        <taxon>Acytosteliales</taxon>
        <taxon>Acytosteliaceae</taxon>
        <taxon>Heterostelium</taxon>
    </lineage>
</organism>
<protein>
    <submittedName>
        <fullName evidence="1">Uncharacterized protein</fullName>
    </submittedName>
</protein>
<keyword evidence="2" id="KW-1185">Reference proteome</keyword>
<accession>D3BG10</accession>
<evidence type="ECO:0000313" key="2">
    <source>
        <dbReference type="Proteomes" id="UP000001396"/>
    </source>
</evidence>
<dbReference type="RefSeq" id="XP_020431723.1">
    <property type="nucleotide sequence ID" value="XM_020578296.1"/>
</dbReference>
<dbReference type="PANTHER" id="PTHR39532:SF3">
    <property type="entry name" value="F-BOX DOMAIN-CONTAINING PROTEIN"/>
    <property type="match status" value="1"/>
</dbReference>
<reference evidence="1 2" key="1">
    <citation type="journal article" date="2011" name="Genome Res.">
        <title>Phylogeny-wide analysis of social amoeba genomes highlights ancient origins for complex intercellular communication.</title>
        <authorList>
            <person name="Heidel A.J."/>
            <person name="Lawal H.M."/>
            <person name="Felder M."/>
            <person name="Schilde C."/>
            <person name="Helps N.R."/>
            <person name="Tunggal B."/>
            <person name="Rivero F."/>
            <person name="John U."/>
            <person name="Schleicher M."/>
            <person name="Eichinger L."/>
            <person name="Platzer M."/>
            <person name="Noegel A.A."/>
            <person name="Schaap P."/>
            <person name="Gloeckner G."/>
        </authorList>
    </citation>
    <scope>NUCLEOTIDE SEQUENCE [LARGE SCALE GENOMIC DNA]</scope>
    <source>
        <strain evidence="2">ATCC 26659 / Pp 5 / PN500</strain>
    </source>
</reference>
<proteinExistence type="predicted"/>
<dbReference type="FunCoup" id="D3BG10">
    <property type="interactions" value="805"/>
</dbReference>
<dbReference type="AlphaFoldDB" id="D3BG10"/>
<dbReference type="Proteomes" id="UP000001396">
    <property type="component" value="Unassembled WGS sequence"/>
</dbReference>
<dbReference type="PANTHER" id="PTHR39532">
    <property type="entry name" value="F-BOX DOMAIN-CONTAINING PROTEIN-RELATED"/>
    <property type="match status" value="1"/>
</dbReference>
<dbReference type="OMA" id="CFVICEN"/>
<gene>
    <name evidence="1" type="ORF">PPL_07461</name>
</gene>
<dbReference type="GeneID" id="31362942"/>
<sequence>MNTLLKKRTYQEVITIKDSDDEHPIIVELSDSDSSESESISEIEDDFSFVNLEGIDFKDLNSLINLNRIYNLYYQCLESGNDSLRSQCVKFFVDYHKCKFIHYFDVQGYIKFIVDVFFDPKFNVFNNMSSFFTDSHLPTIEDIYNRIINDKRKLNEVDHQLTKRIEIYQECFYFGDLDRIQGTFKYHFNDFYNKQLAKNNDNEKQEPNNQNCEFRLKKNTNTGSDSIFINKESSCFLSDLLLDRIISFSLINKDKSDYILVEYVMNFSLVSKKFFRVVSKILTKSYYESHGLINLESEYSLIQSPPLFFDYESIKYIKYGWSTDRINQLFERVELFLIKSDEYDYTCTADPIQRDYITKHSFGNLPEEYYQESITTDGYLVHLPAMPNLKSITVKRYYGFEDNYSSFLTSIFKSTPNGDGHGIESFKIDIYKDTQEFSGDFCILDFLSPLLRLHSKTLKSIEFKYIKNCGVQDMKELLKILKDWIPTMEQHNYSFKLYTNYQKLDRACRDDLDRKVQQYFLNQKVKNNISDEDIGIFDDADDYDEDDDSYE</sequence>
<dbReference type="InParanoid" id="D3BG10"/>
<name>D3BG10_HETP5</name>
<comment type="caution">
    <text evidence="1">The sequence shown here is derived from an EMBL/GenBank/DDBJ whole genome shotgun (WGS) entry which is preliminary data.</text>
</comment>
<dbReference type="EMBL" id="ADBJ01000033">
    <property type="protein sequence ID" value="EFA79602.1"/>
    <property type="molecule type" value="Genomic_DNA"/>
</dbReference>